<sequence length="366" mass="40826">MNNKKIVFVATLAFALGFYASEYRHAKNDKNAQPIVAANIDEPDFFEKPEPSPPHDLSPTSSASTTQFLPTKPQSPLERANQLIANGAYGDAARLLNQLLELEPQNTEALWLLARVYEQQGQHKEAVGIWFRYINTEVDAQKIESALAYLAKYLIRLTENPSIFGESYEWLMAQINDLIKLTPDNGELHLQLAKMHLKIEDKEQAQYHALMAANQPETQARAEGILTKLDEGSTAQDDGPAEITVPLIRFGGQFLVPITVEGEQVKLLLDTGASISGLTASFINRHYSFVKSPKPIQLNTASGTVESYLFVVDTLTIESITFNKHMLARLPMDNGDQFDGLLGIDILGRFDFVIDQNKAVLRLKKR</sequence>
<dbReference type="RefSeq" id="WP_310074934.1">
    <property type="nucleotide sequence ID" value="NZ_JAVDVX010000007.1"/>
</dbReference>
<reference evidence="2 3" key="1">
    <citation type="submission" date="2023-07" db="EMBL/GenBank/DDBJ databases">
        <title>Sorghum-associated microbial communities from plants grown in Nebraska, USA.</title>
        <authorList>
            <person name="Schachtman D."/>
        </authorList>
    </citation>
    <scope>NUCLEOTIDE SEQUENCE [LARGE SCALE GENOMIC DNA]</scope>
    <source>
        <strain evidence="2 3">BE190</strain>
    </source>
</reference>
<dbReference type="Proteomes" id="UP001253595">
    <property type="component" value="Unassembled WGS sequence"/>
</dbReference>
<dbReference type="Pfam" id="PF13650">
    <property type="entry name" value="Asp_protease_2"/>
    <property type="match status" value="1"/>
</dbReference>
<feature type="compositionally biased region" description="Polar residues" evidence="1">
    <location>
        <begin position="58"/>
        <end position="73"/>
    </location>
</feature>
<gene>
    <name evidence="2" type="ORF">J2X05_003563</name>
</gene>
<name>A0ABU1V2I6_9GAMM</name>
<proteinExistence type="predicted"/>
<keyword evidence="2" id="KW-0645">Protease</keyword>
<dbReference type="SUPFAM" id="SSF48452">
    <property type="entry name" value="TPR-like"/>
    <property type="match status" value="1"/>
</dbReference>
<dbReference type="Gene3D" id="2.40.70.10">
    <property type="entry name" value="Acid Proteases"/>
    <property type="match status" value="1"/>
</dbReference>
<accession>A0ABU1V2I6</accession>
<dbReference type="CDD" id="cd05483">
    <property type="entry name" value="retropepsin_like_bacteria"/>
    <property type="match status" value="1"/>
</dbReference>
<keyword evidence="2" id="KW-0378">Hydrolase</keyword>
<dbReference type="InterPro" id="IPR034122">
    <property type="entry name" value="Retropepsin-like_bacterial"/>
</dbReference>
<dbReference type="Pfam" id="PF14559">
    <property type="entry name" value="TPR_19"/>
    <property type="match status" value="1"/>
</dbReference>
<evidence type="ECO:0000313" key="3">
    <source>
        <dbReference type="Proteomes" id="UP001253595"/>
    </source>
</evidence>
<dbReference type="InterPro" id="IPR011990">
    <property type="entry name" value="TPR-like_helical_dom_sf"/>
</dbReference>
<evidence type="ECO:0000256" key="1">
    <source>
        <dbReference type="SAM" id="MobiDB-lite"/>
    </source>
</evidence>
<organism evidence="2 3">
    <name type="scientific">Cellvibrio fibrivorans</name>
    <dbReference type="NCBI Taxonomy" id="126350"/>
    <lineage>
        <taxon>Bacteria</taxon>
        <taxon>Pseudomonadati</taxon>
        <taxon>Pseudomonadota</taxon>
        <taxon>Gammaproteobacteria</taxon>
        <taxon>Cellvibrionales</taxon>
        <taxon>Cellvibrionaceae</taxon>
        <taxon>Cellvibrio</taxon>
    </lineage>
</organism>
<dbReference type="SUPFAM" id="SSF50630">
    <property type="entry name" value="Acid proteases"/>
    <property type="match status" value="1"/>
</dbReference>
<feature type="region of interest" description="Disordered" evidence="1">
    <location>
        <begin position="43"/>
        <end position="73"/>
    </location>
</feature>
<protein>
    <submittedName>
        <fullName evidence="2">Aspartyl protease</fullName>
    </submittedName>
</protein>
<dbReference type="GO" id="GO:0008233">
    <property type="term" value="F:peptidase activity"/>
    <property type="evidence" value="ECO:0007669"/>
    <property type="project" value="UniProtKB-KW"/>
</dbReference>
<keyword evidence="3" id="KW-1185">Reference proteome</keyword>
<dbReference type="EMBL" id="JAVDVX010000007">
    <property type="protein sequence ID" value="MDR7091528.1"/>
    <property type="molecule type" value="Genomic_DNA"/>
</dbReference>
<dbReference type="Gene3D" id="1.25.40.10">
    <property type="entry name" value="Tetratricopeptide repeat domain"/>
    <property type="match status" value="1"/>
</dbReference>
<comment type="caution">
    <text evidence="2">The sequence shown here is derived from an EMBL/GenBank/DDBJ whole genome shotgun (WGS) entry which is preliminary data.</text>
</comment>
<dbReference type="InterPro" id="IPR021109">
    <property type="entry name" value="Peptidase_aspartic_dom_sf"/>
</dbReference>
<dbReference type="GO" id="GO:0006508">
    <property type="term" value="P:proteolysis"/>
    <property type="evidence" value="ECO:0007669"/>
    <property type="project" value="UniProtKB-KW"/>
</dbReference>
<evidence type="ECO:0000313" key="2">
    <source>
        <dbReference type="EMBL" id="MDR7091528.1"/>
    </source>
</evidence>